<dbReference type="InterPro" id="IPR004360">
    <property type="entry name" value="Glyas_Fos-R_dOase_dom"/>
</dbReference>
<evidence type="ECO:0000313" key="3">
    <source>
        <dbReference type="EMBL" id="MFD2214367.1"/>
    </source>
</evidence>
<evidence type="ECO:0000256" key="1">
    <source>
        <dbReference type="ARBA" id="ARBA00022723"/>
    </source>
</evidence>
<proteinExistence type="predicted"/>
<protein>
    <submittedName>
        <fullName evidence="3">VOC family protein</fullName>
    </submittedName>
</protein>
<gene>
    <name evidence="3" type="ORF">ACFSKK_11805</name>
</gene>
<organism evidence="3 4">
    <name type="scientific">Metabacillus endolithicus</name>
    <dbReference type="NCBI Taxonomy" id="1535204"/>
    <lineage>
        <taxon>Bacteria</taxon>
        <taxon>Bacillati</taxon>
        <taxon>Bacillota</taxon>
        <taxon>Bacilli</taxon>
        <taxon>Bacillales</taxon>
        <taxon>Bacillaceae</taxon>
        <taxon>Metabacillus</taxon>
    </lineage>
</organism>
<dbReference type="EMBL" id="JBHUIK010000002">
    <property type="protein sequence ID" value="MFD2214367.1"/>
    <property type="molecule type" value="Genomic_DNA"/>
</dbReference>
<dbReference type="RefSeq" id="WP_098799492.1">
    <property type="nucleotide sequence ID" value="NZ_CP095550.1"/>
</dbReference>
<keyword evidence="4" id="KW-1185">Reference proteome</keyword>
<accession>A0ABW5BWD5</accession>
<dbReference type="SUPFAM" id="SSF54593">
    <property type="entry name" value="Glyoxalase/Bleomycin resistance protein/Dihydroxybiphenyl dioxygenase"/>
    <property type="match status" value="1"/>
</dbReference>
<sequence>MSVLGFEHVGIQVENIERSITFYKDVVGLDLLDQFLHTDGNMKLAFLGVGGNIIVELIEGYNPNLPDEGKVHHIAFQVDNIEKERDRLRAANVEWIFEEITELPNGAKYIFFRGPEKEWIEFFER</sequence>
<comment type="caution">
    <text evidence="3">The sequence shown here is derived from an EMBL/GenBank/DDBJ whole genome shotgun (WGS) entry which is preliminary data.</text>
</comment>
<dbReference type="InterPro" id="IPR029068">
    <property type="entry name" value="Glyas_Bleomycin-R_OHBP_Dase"/>
</dbReference>
<dbReference type="InterPro" id="IPR037523">
    <property type="entry name" value="VOC_core"/>
</dbReference>
<dbReference type="Gene3D" id="3.10.180.10">
    <property type="entry name" value="2,3-Dihydroxybiphenyl 1,2-Dioxygenase, domain 1"/>
    <property type="match status" value="1"/>
</dbReference>
<evidence type="ECO:0000313" key="4">
    <source>
        <dbReference type="Proteomes" id="UP001597318"/>
    </source>
</evidence>
<dbReference type="Pfam" id="PF00903">
    <property type="entry name" value="Glyoxalase"/>
    <property type="match status" value="1"/>
</dbReference>
<reference evidence="4" key="1">
    <citation type="journal article" date="2019" name="Int. J. Syst. Evol. Microbiol.">
        <title>The Global Catalogue of Microorganisms (GCM) 10K type strain sequencing project: providing services to taxonomists for standard genome sequencing and annotation.</title>
        <authorList>
            <consortium name="The Broad Institute Genomics Platform"/>
            <consortium name="The Broad Institute Genome Sequencing Center for Infectious Disease"/>
            <person name="Wu L."/>
            <person name="Ma J."/>
        </authorList>
    </citation>
    <scope>NUCLEOTIDE SEQUENCE [LARGE SCALE GENOMIC DNA]</scope>
    <source>
        <strain evidence="4">CGMCC 1.15474</strain>
    </source>
</reference>
<dbReference type="Proteomes" id="UP001597318">
    <property type="component" value="Unassembled WGS sequence"/>
</dbReference>
<dbReference type="PANTHER" id="PTHR43048">
    <property type="entry name" value="METHYLMALONYL-COA EPIMERASE"/>
    <property type="match status" value="1"/>
</dbReference>
<name>A0ABW5BWD5_9BACI</name>
<evidence type="ECO:0000259" key="2">
    <source>
        <dbReference type="PROSITE" id="PS51819"/>
    </source>
</evidence>
<feature type="domain" description="VOC" evidence="2">
    <location>
        <begin position="5"/>
        <end position="125"/>
    </location>
</feature>
<dbReference type="PANTHER" id="PTHR43048:SF3">
    <property type="entry name" value="METHYLMALONYL-COA EPIMERASE, MITOCHONDRIAL"/>
    <property type="match status" value="1"/>
</dbReference>
<dbReference type="CDD" id="cd06587">
    <property type="entry name" value="VOC"/>
    <property type="match status" value="1"/>
</dbReference>
<dbReference type="InterPro" id="IPR051785">
    <property type="entry name" value="MMCE/EMCE_epimerase"/>
</dbReference>
<dbReference type="PROSITE" id="PS51819">
    <property type="entry name" value="VOC"/>
    <property type="match status" value="1"/>
</dbReference>
<keyword evidence="1" id="KW-0479">Metal-binding</keyword>